<dbReference type="EMBL" id="JBHSLD010000015">
    <property type="protein sequence ID" value="MFC5382211.1"/>
    <property type="molecule type" value="Genomic_DNA"/>
</dbReference>
<dbReference type="PRINTS" id="PR00598">
    <property type="entry name" value="HTHMARR"/>
</dbReference>
<keyword evidence="3" id="KW-0804">Transcription</keyword>
<evidence type="ECO:0000313" key="5">
    <source>
        <dbReference type="EMBL" id="MFC5382211.1"/>
    </source>
</evidence>
<name>A0ABW0GTQ8_9MICO</name>
<gene>
    <name evidence="5" type="ORF">ACFPJ6_15690</name>
</gene>
<feature type="domain" description="HTH marR-type" evidence="4">
    <location>
        <begin position="30"/>
        <end position="165"/>
    </location>
</feature>
<evidence type="ECO:0000256" key="2">
    <source>
        <dbReference type="ARBA" id="ARBA00023125"/>
    </source>
</evidence>
<protein>
    <submittedName>
        <fullName evidence="5">MarR family winged helix-turn-helix transcriptional regulator</fullName>
    </submittedName>
</protein>
<dbReference type="SUPFAM" id="SSF46785">
    <property type="entry name" value="Winged helix' DNA-binding domain"/>
    <property type="match status" value="1"/>
</dbReference>
<evidence type="ECO:0000313" key="6">
    <source>
        <dbReference type="Proteomes" id="UP001596122"/>
    </source>
</evidence>
<dbReference type="SMART" id="SM00347">
    <property type="entry name" value="HTH_MARR"/>
    <property type="match status" value="1"/>
</dbReference>
<accession>A0ABW0GTQ8</accession>
<evidence type="ECO:0000256" key="1">
    <source>
        <dbReference type="ARBA" id="ARBA00023015"/>
    </source>
</evidence>
<evidence type="ECO:0000259" key="4">
    <source>
        <dbReference type="PROSITE" id="PS50995"/>
    </source>
</evidence>
<dbReference type="PANTHER" id="PTHR42756:SF1">
    <property type="entry name" value="TRANSCRIPTIONAL REPRESSOR OF EMRAB OPERON"/>
    <property type="match status" value="1"/>
</dbReference>
<keyword evidence="6" id="KW-1185">Reference proteome</keyword>
<dbReference type="InterPro" id="IPR000835">
    <property type="entry name" value="HTH_MarR-typ"/>
</dbReference>
<dbReference type="PROSITE" id="PS50995">
    <property type="entry name" value="HTH_MARR_2"/>
    <property type="match status" value="1"/>
</dbReference>
<dbReference type="InterPro" id="IPR036388">
    <property type="entry name" value="WH-like_DNA-bd_sf"/>
</dbReference>
<dbReference type="Proteomes" id="UP001596122">
    <property type="component" value="Unassembled WGS sequence"/>
</dbReference>
<comment type="caution">
    <text evidence="5">The sequence shown here is derived from an EMBL/GenBank/DDBJ whole genome shotgun (WGS) entry which is preliminary data.</text>
</comment>
<keyword evidence="1" id="KW-0805">Transcription regulation</keyword>
<dbReference type="Gene3D" id="1.10.10.10">
    <property type="entry name" value="Winged helix-like DNA-binding domain superfamily/Winged helix DNA-binding domain"/>
    <property type="match status" value="1"/>
</dbReference>
<evidence type="ECO:0000256" key="3">
    <source>
        <dbReference type="ARBA" id="ARBA00023163"/>
    </source>
</evidence>
<keyword evidence="2" id="KW-0238">DNA-binding</keyword>
<dbReference type="PANTHER" id="PTHR42756">
    <property type="entry name" value="TRANSCRIPTIONAL REGULATOR, MARR"/>
    <property type="match status" value="1"/>
</dbReference>
<reference evidence="6" key="1">
    <citation type="journal article" date="2019" name="Int. J. Syst. Evol. Microbiol.">
        <title>The Global Catalogue of Microorganisms (GCM) 10K type strain sequencing project: providing services to taxonomists for standard genome sequencing and annotation.</title>
        <authorList>
            <consortium name="The Broad Institute Genomics Platform"/>
            <consortium name="The Broad Institute Genome Sequencing Center for Infectious Disease"/>
            <person name="Wu L."/>
            <person name="Ma J."/>
        </authorList>
    </citation>
    <scope>NUCLEOTIDE SEQUENCE [LARGE SCALE GENOMIC DNA]</scope>
    <source>
        <strain evidence="6">CCUG 43114</strain>
    </source>
</reference>
<dbReference type="Pfam" id="PF12802">
    <property type="entry name" value="MarR_2"/>
    <property type="match status" value="1"/>
</dbReference>
<sequence length="175" mass="19314">MTHEEQAPADAVDRFLAQWRRERPDLDHSPVGVVGRLSRAARLAEQHLRENFARHDLDPAAYDVLATLRRAGAPYELSPGDLLRTSMVTSGAVTQRLDRLEARGLVTRARSTVDARARVVRLTAAGLDAVDTVLPGHLATERALLSPLDDVEQVQLADLLRRLLAAHERSAPPRD</sequence>
<proteinExistence type="predicted"/>
<dbReference type="RefSeq" id="WP_340271307.1">
    <property type="nucleotide sequence ID" value="NZ_JBBEOG010000010.1"/>
</dbReference>
<dbReference type="InterPro" id="IPR036390">
    <property type="entry name" value="WH_DNA-bd_sf"/>
</dbReference>
<organism evidence="5 6">
    <name type="scientific">Aquipuribacter nitratireducens</name>
    <dbReference type="NCBI Taxonomy" id="650104"/>
    <lineage>
        <taxon>Bacteria</taxon>
        <taxon>Bacillati</taxon>
        <taxon>Actinomycetota</taxon>
        <taxon>Actinomycetes</taxon>
        <taxon>Micrococcales</taxon>
        <taxon>Intrasporangiaceae</taxon>
        <taxon>Aquipuribacter</taxon>
    </lineage>
</organism>